<evidence type="ECO:0000256" key="2">
    <source>
        <dbReference type="SAM" id="SignalP"/>
    </source>
</evidence>
<comment type="caution">
    <text evidence="3">The sequence shown here is derived from an EMBL/GenBank/DDBJ whole genome shotgun (WGS) entry which is preliminary data.</text>
</comment>
<keyword evidence="1" id="KW-1133">Transmembrane helix</keyword>
<keyword evidence="1" id="KW-0812">Transmembrane</keyword>
<evidence type="ECO:0000313" key="4">
    <source>
        <dbReference type="Proteomes" id="UP001500279"/>
    </source>
</evidence>
<accession>A0ABN1KFY8</accession>
<protein>
    <recommendedName>
        <fullName evidence="5">MxaA protein</fullName>
    </recommendedName>
</protein>
<dbReference type="RefSeq" id="WP_231011002.1">
    <property type="nucleotide sequence ID" value="NZ_BAAAEW010000042.1"/>
</dbReference>
<evidence type="ECO:0008006" key="5">
    <source>
        <dbReference type="Google" id="ProtNLM"/>
    </source>
</evidence>
<feature type="signal peptide" evidence="2">
    <location>
        <begin position="1"/>
        <end position="23"/>
    </location>
</feature>
<reference evidence="3 4" key="1">
    <citation type="journal article" date="2019" name="Int. J. Syst. Evol. Microbiol.">
        <title>The Global Catalogue of Microorganisms (GCM) 10K type strain sequencing project: providing services to taxonomists for standard genome sequencing and annotation.</title>
        <authorList>
            <consortium name="The Broad Institute Genomics Platform"/>
            <consortium name="The Broad Institute Genome Sequencing Center for Infectious Disease"/>
            <person name="Wu L."/>
            <person name="Ma J."/>
        </authorList>
    </citation>
    <scope>NUCLEOTIDE SEQUENCE [LARGE SCALE GENOMIC DNA]</scope>
    <source>
        <strain evidence="3 4">JCM 15503</strain>
    </source>
</reference>
<feature type="transmembrane region" description="Helical" evidence="1">
    <location>
        <begin position="161"/>
        <end position="178"/>
    </location>
</feature>
<gene>
    <name evidence="3" type="ORF">GCM10009107_53180</name>
</gene>
<evidence type="ECO:0000256" key="1">
    <source>
        <dbReference type="SAM" id="Phobius"/>
    </source>
</evidence>
<sequence>MSRSFLVFVAGALAAGVAIVAGAAPATVQQPRAFGNTIGDVLTQRLLLGDDELAAAAPSGRVGAWFDRRMPRLETDASGQRWLAIDYQVVNAPRALTNANLPALTLKGRSGNVWQIAEWPITMGPLTPDNVAAQGDLLAMRPDHEVAALPTALIRRRFDRLAAGLALTLAAWLAWWLWRNRREAIRLPFARAWAEVQRFDRAAVQAEPAAWLSIHRALDATAGHVVTASTLGGLLTSAPHLRALQPQLEAFYQRSSERFFATEPIHASYPLRDLCLALRDAEKRHHGGS</sequence>
<keyword evidence="2" id="KW-0732">Signal</keyword>
<feature type="chain" id="PRO_5046183863" description="MxaA protein" evidence="2">
    <location>
        <begin position="24"/>
        <end position="289"/>
    </location>
</feature>
<keyword evidence="1" id="KW-0472">Membrane</keyword>
<keyword evidence="4" id="KW-1185">Reference proteome</keyword>
<dbReference type="Proteomes" id="UP001500279">
    <property type="component" value="Unassembled WGS sequence"/>
</dbReference>
<organism evidence="3 4">
    <name type="scientific">Ideonella azotifigens</name>
    <dbReference type="NCBI Taxonomy" id="513160"/>
    <lineage>
        <taxon>Bacteria</taxon>
        <taxon>Pseudomonadati</taxon>
        <taxon>Pseudomonadota</taxon>
        <taxon>Betaproteobacteria</taxon>
        <taxon>Burkholderiales</taxon>
        <taxon>Sphaerotilaceae</taxon>
        <taxon>Ideonella</taxon>
    </lineage>
</organism>
<proteinExistence type="predicted"/>
<evidence type="ECO:0000313" key="3">
    <source>
        <dbReference type="EMBL" id="GAA0765755.1"/>
    </source>
</evidence>
<dbReference type="EMBL" id="BAAAEW010000042">
    <property type="protein sequence ID" value="GAA0765755.1"/>
    <property type="molecule type" value="Genomic_DNA"/>
</dbReference>
<name>A0ABN1KFY8_9BURK</name>